<dbReference type="PANTHER" id="PTHR39142:SF1">
    <property type="entry name" value="AEL197CP"/>
    <property type="match status" value="1"/>
</dbReference>
<sequence>MILLRLLILLYTFGLVQGLVGDNLLPLNPFLGILEVGEKTADQPGPTIGKMEKRGYYTSLLDASAISATLRPDSYAMYQFPINTSSDTISNYQAIVFISGNICELPDGWNDTDSNGLSIYYTFNQTQWQNLDYKSMSSFDFYEGYAQELAHAQLTDADTNALTLYLTVVSESCADCLSDNTWTYEVGISQSNLVFQWHNESVASVVDTDSTSLIVWIDQGNASSSSSSSNNGSMTDLYNFFIYDPEDFVFVAGLARSWCAMKQGASIEYNSSSAVVSSVYRGGTWKQQFYFDSLTPNTTYTGYMLENFGDSNGGLVFEPFQFRTMESDECTLIYDLDFCSEVTYSVPTLPDMNNVSELAEYYDSNAKHFYTNFSYALQQIPCDTEMDARFSVVKTCDDCAASYKKWLCSITIPRCSTRNITGYQLYESGHSRLDKLNVESEIRPRSDYYEVLPCIDMCNAIVRDCPGDFSFRCPQGNDSIALSYYWETGGEYPSCNTVGVSSSSS</sequence>
<dbReference type="Proteomes" id="UP000019384">
    <property type="component" value="Unassembled WGS sequence"/>
</dbReference>
<proteinExistence type="predicted"/>
<keyword evidence="3" id="KW-1185">Reference proteome</keyword>
<dbReference type="EMBL" id="HG793125">
    <property type="protein sequence ID" value="CDK25123.1"/>
    <property type="molecule type" value="Genomic_DNA"/>
</dbReference>
<dbReference type="PANTHER" id="PTHR39142">
    <property type="entry name" value="MID1P"/>
    <property type="match status" value="1"/>
</dbReference>
<evidence type="ECO:0000313" key="3">
    <source>
        <dbReference type="Proteomes" id="UP000019384"/>
    </source>
</evidence>
<evidence type="ECO:0000313" key="2">
    <source>
        <dbReference type="EMBL" id="CDK25123.1"/>
    </source>
</evidence>
<dbReference type="Gene3D" id="1.10.2000.10">
    <property type="entry name" value="Frizzled cysteine-rich domain"/>
    <property type="match status" value="1"/>
</dbReference>
<evidence type="ECO:0008006" key="4">
    <source>
        <dbReference type="Google" id="ProtNLM"/>
    </source>
</evidence>
<dbReference type="GO" id="GO:0098703">
    <property type="term" value="P:calcium ion import across plasma membrane"/>
    <property type="evidence" value="ECO:0007669"/>
    <property type="project" value="InterPro"/>
</dbReference>
<reference evidence="2" key="2">
    <citation type="submission" date="2014-02" db="EMBL/GenBank/DDBJ databases">
        <title>Complete DNA sequence of /Kuraishia capsulata/ illustrates novel genomic features among budding yeasts (/Saccharomycotina/).</title>
        <authorList>
            <person name="Morales L."/>
            <person name="Noel B."/>
            <person name="Porcel B."/>
            <person name="Marcet-Houben M."/>
            <person name="Hullo M-F."/>
            <person name="Sacerdot C."/>
            <person name="Tekaia F."/>
            <person name="Leh-Louis V."/>
            <person name="Despons L."/>
            <person name="Khanna V."/>
            <person name="Aury J-M."/>
            <person name="Barbe V."/>
            <person name="Couloux A."/>
            <person name="Labadie K."/>
            <person name="Pelletier E."/>
            <person name="Souciet J-L."/>
            <person name="Boekhout T."/>
            <person name="Gabaldon T."/>
            <person name="Wincker P."/>
            <person name="Dujon B."/>
        </authorList>
    </citation>
    <scope>NUCLEOTIDE SEQUENCE</scope>
    <source>
        <strain evidence="2">CBS 1993</strain>
    </source>
</reference>
<dbReference type="OrthoDB" id="5405745at2759"/>
<keyword evidence="1" id="KW-0732">Signal</keyword>
<dbReference type="RefSeq" id="XP_022457135.1">
    <property type="nucleotide sequence ID" value="XM_022605692.1"/>
</dbReference>
<dbReference type="AlphaFoldDB" id="W6MHG7"/>
<feature type="chain" id="PRO_5004878644" description="FZ domain-containing protein" evidence="1">
    <location>
        <begin position="19"/>
        <end position="505"/>
    </location>
</feature>
<reference evidence="2" key="1">
    <citation type="submission" date="2013-12" db="EMBL/GenBank/DDBJ databases">
        <authorList>
            <person name="Genoscope - CEA"/>
        </authorList>
    </citation>
    <scope>NUCLEOTIDE SEQUENCE</scope>
    <source>
        <strain evidence="2">CBS 1993</strain>
    </source>
</reference>
<dbReference type="GO" id="GO:0005262">
    <property type="term" value="F:calcium channel activity"/>
    <property type="evidence" value="ECO:0007669"/>
    <property type="project" value="InterPro"/>
</dbReference>
<feature type="signal peptide" evidence="1">
    <location>
        <begin position="1"/>
        <end position="18"/>
    </location>
</feature>
<dbReference type="GeneID" id="34518523"/>
<dbReference type="InterPro" id="IPR036790">
    <property type="entry name" value="Frizzled_dom_sf"/>
</dbReference>
<name>W6MHG7_9ASCO</name>
<dbReference type="HOGENOM" id="CLU_018731_1_0_1"/>
<protein>
    <recommendedName>
        <fullName evidence="4">FZ domain-containing protein</fullName>
    </recommendedName>
</protein>
<dbReference type="Pfam" id="PF12929">
    <property type="entry name" value="Mid1"/>
    <property type="match status" value="1"/>
</dbReference>
<accession>W6MHG7</accession>
<dbReference type="STRING" id="1382522.W6MHG7"/>
<organism evidence="2 3">
    <name type="scientific">Kuraishia capsulata CBS 1993</name>
    <dbReference type="NCBI Taxonomy" id="1382522"/>
    <lineage>
        <taxon>Eukaryota</taxon>
        <taxon>Fungi</taxon>
        <taxon>Dikarya</taxon>
        <taxon>Ascomycota</taxon>
        <taxon>Saccharomycotina</taxon>
        <taxon>Pichiomycetes</taxon>
        <taxon>Pichiales</taxon>
        <taxon>Pichiaceae</taxon>
        <taxon>Kuraishia</taxon>
    </lineage>
</organism>
<gene>
    <name evidence="2" type="ORF">KUCA_T00001090001</name>
</gene>
<evidence type="ECO:0000256" key="1">
    <source>
        <dbReference type="SAM" id="SignalP"/>
    </source>
</evidence>
<dbReference type="InterPro" id="IPR024338">
    <property type="entry name" value="MID1/Yam8"/>
</dbReference>